<protein>
    <submittedName>
        <fullName evidence="1">Uncharacterized protein</fullName>
    </submittedName>
</protein>
<dbReference type="AlphaFoldDB" id="A0A3N4HVL9"/>
<keyword evidence="2" id="KW-1185">Reference proteome</keyword>
<organism evidence="1 2">
    <name type="scientific">Ascobolus immersus RN42</name>
    <dbReference type="NCBI Taxonomy" id="1160509"/>
    <lineage>
        <taxon>Eukaryota</taxon>
        <taxon>Fungi</taxon>
        <taxon>Dikarya</taxon>
        <taxon>Ascomycota</taxon>
        <taxon>Pezizomycotina</taxon>
        <taxon>Pezizomycetes</taxon>
        <taxon>Pezizales</taxon>
        <taxon>Ascobolaceae</taxon>
        <taxon>Ascobolus</taxon>
    </lineage>
</organism>
<dbReference type="Proteomes" id="UP000275078">
    <property type="component" value="Unassembled WGS sequence"/>
</dbReference>
<name>A0A3N4HVL9_ASCIM</name>
<gene>
    <name evidence="1" type="ORF">BJ508DRAFT_310980</name>
</gene>
<dbReference type="EMBL" id="ML119742">
    <property type="protein sequence ID" value="RPA76578.1"/>
    <property type="molecule type" value="Genomic_DNA"/>
</dbReference>
<sequence length="180" mass="20279">MALPPPTPVQLAQMLLQTPIHVQVPQPPQPPLPLVILTAAEMAIPGVYETFTFLSTRETARDAADRCLHNLLQRRLRPIIYNEVVLRLQPNGYLSLRTDYVQIPKARRTCFDFVFSNPNYDVPLDSRGNRKCLSKFSIGESFELMRELAAGTVDIVMWPIGGYAMVEWTAHFAVADLTVV</sequence>
<accession>A0A3N4HVL9</accession>
<proteinExistence type="predicted"/>
<reference evidence="1 2" key="1">
    <citation type="journal article" date="2018" name="Nat. Ecol. Evol.">
        <title>Pezizomycetes genomes reveal the molecular basis of ectomycorrhizal truffle lifestyle.</title>
        <authorList>
            <person name="Murat C."/>
            <person name="Payen T."/>
            <person name="Noel B."/>
            <person name="Kuo A."/>
            <person name="Morin E."/>
            <person name="Chen J."/>
            <person name="Kohler A."/>
            <person name="Krizsan K."/>
            <person name="Balestrini R."/>
            <person name="Da Silva C."/>
            <person name="Montanini B."/>
            <person name="Hainaut M."/>
            <person name="Levati E."/>
            <person name="Barry K.W."/>
            <person name="Belfiori B."/>
            <person name="Cichocki N."/>
            <person name="Clum A."/>
            <person name="Dockter R.B."/>
            <person name="Fauchery L."/>
            <person name="Guy J."/>
            <person name="Iotti M."/>
            <person name="Le Tacon F."/>
            <person name="Lindquist E.A."/>
            <person name="Lipzen A."/>
            <person name="Malagnac F."/>
            <person name="Mello A."/>
            <person name="Molinier V."/>
            <person name="Miyauchi S."/>
            <person name="Poulain J."/>
            <person name="Riccioni C."/>
            <person name="Rubini A."/>
            <person name="Sitrit Y."/>
            <person name="Splivallo R."/>
            <person name="Traeger S."/>
            <person name="Wang M."/>
            <person name="Zifcakova L."/>
            <person name="Wipf D."/>
            <person name="Zambonelli A."/>
            <person name="Paolocci F."/>
            <person name="Nowrousian M."/>
            <person name="Ottonello S."/>
            <person name="Baldrian P."/>
            <person name="Spatafora J.W."/>
            <person name="Henrissat B."/>
            <person name="Nagy L.G."/>
            <person name="Aury J.M."/>
            <person name="Wincker P."/>
            <person name="Grigoriev I.V."/>
            <person name="Bonfante P."/>
            <person name="Martin F.M."/>
        </authorList>
    </citation>
    <scope>NUCLEOTIDE SEQUENCE [LARGE SCALE GENOMIC DNA]</scope>
    <source>
        <strain evidence="1 2">RN42</strain>
    </source>
</reference>
<evidence type="ECO:0000313" key="2">
    <source>
        <dbReference type="Proteomes" id="UP000275078"/>
    </source>
</evidence>
<evidence type="ECO:0000313" key="1">
    <source>
        <dbReference type="EMBL" id="RPA76578.1"/>
    </source>
</evidence>